<accession>A0A0K8RDI6</accession>
<sequence>MKIALVCSLVLGTAFVGKACDLCAMEPEKMATTVTCMSDKISNELKEKLMVLNKDGLPLPEFIKKNCDAETDFKAVLENTLSEEEMGSMKKAYDECAAA</sequence>
<keyword evidence="1" id="KW-0732">Signal</keyword>
<evidence type="ECO:0000313" key="2">
    <source>
        <dbReference type="EMBL" id="JAA69116.1"/>
    </source>
</evidence>
<dbReference type="EMBL" id="GADI01004692">
    <property type="protein sequence ID" value="JAA69116.1"/>
    <property type="molecule type" value="mRNA"/>
</dbReference>
<name>A0A0K8RDI6_IXORI</name>
<protein>
    <submittedName>
        <fullName evidence="2">Putative microplusin</fullName>
    </submittedName>
</protein>
<feature type="signal peptide" evidence="1">
    <location>
        <begin position="1"/>
        <end position="19"/>
    </location>
</feature>
<dbReference type="AlphaFoldDB" id="A0A0K8RDI6"/>
<feature type="chain" id="PRO_5005517487" evidence="1">
    <location>
        <begin position="20"/>
        <end position="99"/>
    </location>
</feature>
<reference evidence="2" key="1">
    <citation type="submission" date="2012-12" db="EMBL/GenBank/DDBJ databases">
        <title>Identification and characterization of a phenylalanine ammonia-lyase gene family in Isatis indigotica Fort.</title>
        <authorList>
            <person name="Liu Q."/>
            <person name="Chen J."/>
            <person name="Zhou X."/>
            <person name="Di P."/>
            <person name="Xiao Y."/>
            <person name="Xuan H."/>
            <person name="Zhang L."/>
            <person name="Chen W."/>
        </authorList>
    </citation>
    <scope>NUCLEOTIDE SEQUENCE</scope>
    <source>
        <tissue evidence="2">Salivary gland</tissue>
    </source>
</reference>
<dbReference type="Gene3D" id="1.10.150.440">
    <property type="match status" value="1"/>
</dbReference>
<proteinExistence type="evidence at transcript level"/>
<organism evidence="2">
    <name type="scientific">Ixodes ricinus</name>
    <name type="common">Common tick</name>
    <name type="synonym">Acarus ricinus</name>
    <dbReference type="NCBI Taxonomy" id="34613"/>
    <lineage>
        <taxon>Eukaryota</taxon>
        <taxon>Metazoa</taxon>
        <taxon>Ecdysozoa</taxon>
        <taxon>Arthropoda</taxon>
        <taxon>Chelicerata</taxon>
        <taxon>Arachnida</taxon>
        <taxon>Acari</taxon>
        <taxon>Parasitiformes</taxon>
        <taxon>Ixodida</taxon>
        <taxon>Ixodoidea</taxon>
        <taxon>Ixodidae</taxon>
        <taxon>Ixodinae</taxon>
        <taxon>Ixodes</taxon>
    </lineage>
</organism>
<evidence type="ECO:0000256" key="1">
    <source>
        <dbReference type="SAM" id="SignalP"/>
    </source>
</evidence>